<reference evidence="1" key="1">
    <citation type="submission" date="2019-09" db="EMBL/GenBank/DDBJ databases">
        <title>Draft genome information of white flower Hibiscus syriacus.</title>
        <authorList>
            <person name="Kim Y.-M."/>
        </authorList>
    </citation>
    <scope>NUCLEOTIDE SEQUENCE [LARGE SCALE GENOMIC DNA]</scope>
    <source>
        <strain evidence="1">YM2019G1</strain>
    </source>
</reference>
<dbReference type="InterPro" id="IPR036691">
    <property type="entry name" value="Endo/exonu/phosph_ase_sf"/>
</dbReference>
<dbReference type="Proteomes" id="UP000436088">
    <property type="component" value="Unassembled WGS sequence"/>
</dbReference>
<dbReference type="AlphaFoldDB" id="A0A6A2X3H7"/>
<sequence length="146" mass="16280">MTWIIAGDFNVILLSNEKRGGAICGYGCRYFHEFLHRHNLIDLGFKGPHFRTGGFPIYGSFSKLSEVDARGLDALVTNEDVKAALFDINPLKAPEKDGLHTLFFQSQWSTVGQLVCNWIKGIFDGKPINTEVNKMLLVLIPKVDGP</sequence>
<organism evidence="1 2">
    <name type="scientific">Hibiscus syriacus</name>
    <name type="common">Rose of Sharon</name>
    <dbReference type="NCBI Taxonomy" id="106335"/>
    <lineage>
        <taxon>Eukaryota</taxon>
        <taxon>Viridiplantae</taxon>
        <taxon>Streptophyta</taxon>
        <taxon>Embryophyta</taxon>
        <taxon>Tracheophyta</taxon>
        <taxon>Spermatophyta</taxon>
        <taxon>Magnoliopsida</taxon>
        <taxon>eudicotyledons</taxon>
        <taxon>Gunneridae</taxon>
        <taxon>Pentapetalae</taxon>
        <taxon>rosids</taxon>
        <taxon>malvids</taxon>
        <taxon>Malvales</taxon>
        <taxon>Malvaceae</taxon>
        <taxon>Malvoideae</taxon>
        <taxon>Hibiscus</taxon>
    </lineage>
</organism>
<name>A0A6A2X3H7_HIBSY</name>
<protein>
    <submittedName>
        <fullName evidence="1">Uncharacterized protein</fullName>
    </submittedName>
</protein>
<keyword evidence="2" id="KW-1185">Reference proteome</keyword>
<dbReference type="EMBL" id="VEPZ02001525">
    <property type="protein sequence ID" value="KAE8669532.1"/>
    <property type="molecule type" value="Genomic_DNA"/>
</dbReference>
<proteinExistence type="predicted"/>
<dbReference type="SUPFAM" id="SSF56219">
    <property type="entry name" value="DNase I-like"/>
    <property type="match status" value="1"/>
</dbReference>
<evidence type="ECO:0000313" key="1">
    <source>
        <dbReference type="EMBL" id="KAE8669532.1"/>
    </source>
</evidence>
<comment type="caution">
    <text evidence="1">The sequence shown here is derived from an EMBL/GenBank/DDBJ whole genome shotgun (WGS) entry which is preliminary data.</text>
</comment>
<accession>A0A6A2X3H7</accession>
<gene>
    <name evidence="1" type="ORF">F3Y22_tig00112231pilonHSYRG00220</name>
</gene>
<evidence type="ECO:0000313" key="2">
    <source>
        <dbReference type="Proteomes" id="UP000436088"/>
    </source>
</evidence>